<evidence type="ECO:0000259" key="7">
    <source>
        <dbReference type="PROSITE" id="PS51192"/>
    </source>
</evidence>
<protein>
    <recommendedName>
        <fullName evidence="6">ATP-dependent RNA helicase</fullName>
        <ecNumber evidence="6">3.6.4.13</ecNumber>
    </recommendedName>
</protein>
<dbReference type="InterPro" id="IPR001650">
    <property type="entry name" value="Helicase_C-like"/>
</dbReference>
<dbReference type="OrthoDB" id="10261904at2759"/>
<reference evidence="10" key="1">
    <citation type="submission" date="2013-02" db="EMBL/GenBank/DDBJ databases">
        <authorList>
            <consortium name="The Broad Institute Genome Sequencing Platform"/>
            <person name="Cuomo C."/>
            <person name="Becnel J."/>
            <person name="Sanscrainte N."/>
            <person name="Walker B."/>
            <person name="Young S.K."/>
            <person name="Zeng Q."/>
            <person name="Gargeya S."/>
            <person name="Fitzgerald M."/>
            <person name="Haas B."/>
            <person name="Abouelleil A."/>
            <person name="Alvarado L."/>
            <person name="Arachchi H.M."/>
            <person name="Berlin A.M."/>
            <person name="Chapman S.B."/>
            <person name="Dewar J."/>
            <person name="Goldberg J."/>
            <person name="Griggs A."/>
            <person name="Gujja S."/>
            <person name="Hansen M."/>
            <person name="Howarth C."/>
            <person name="Imamovic A."/>
            <person name="Larimer J."/>
            <person name="McCowan C."/>
            <person name="Murphy C."/>
            <person name="Neiman D."/>
            <person name="Pearson M."/>
            <person name="Priest M."/>
            <person name="Roberts A."/>
            <person name="Saif S."/>
            <person name="Shea T."/>
            <person name="Sisk P."/>
            <person name="Sykes S."/>
            <person name="Wortman J."/>
            <person name="Nusbaum C."/>
            <person name="Birren B."/>
        </authorList>
    </citation>
    <scope>NUCLEOTIDE SEQUENCE [LARGE SCALE GENOMIC DNA]</scope>
    <source>
        <strain evidence="10">PRA339</strain>
    </source>
</reference>
<evidence type="ECO:0000256" key="5">
    <source>
        <dbReference type="ARBA" id="ARBA00022884"/>
    </source>
</evidence>
<evidence type="ECO:0000256" key="1">
    <source>
        <dbReference type="ARBA" id="ARBA00022741"/>
    </source>
</evidence>
<dbReference type="SUPFAM" id="SSF52540">
    <property type="entry name" value="P-loop containing nucleoside triphosphate hydrolases"/>
    <property type="match status" value="1"/>
</dbReference>
<dbReference type="InterPro" id="IPR044742">
    <property type="entry name" value="DEAD/DEAH_RhlB"/>
</dbReference>
<comment type="domain">
    <text evidence="6">The Q motif is unique to and characteristic of the DEAD box family of RNA helicases and controls ATP binding and hydrolysis.</text>
</comment>
<dbReference type="VEuPathDB" id="MicrosporidiaDB:H312_01004"/>
<dbReference type="Proteomes" id="UP000030655">
    <property type="component" value="Unassembled WGS sequence"/>
</dbReference>
<dbReference type="STRING" id="1288291.A0A059F3P4"/>
<gene>
    <name evidence="9" type="ORF">H312_01004</name>
</gene>
<keyword evidence="1 6" id="KW-0547">Nucleotide-binding</keyword>
<dbReference type="InterPro" id="IPR011545">
    <property type="entry name" value="DEAD/DEAH_box_helicase_dom"/>
</dbReference>
<keyword evidence="2 6" id="KW-0378">Hydrolase</keyword>
<accession>A0A059F3P4</accession>
<keyword evidence="3 6" id="KW-0347">Helicase</keyword>
<evidence type="ECO:0000313" key="10">
    <source>
        <dbReference type="Proteomes" id="UP000030655"/>
    </source>
</evidence>
<evidence type="ECO:0000256" key="2">
    <source>
        <dbReference type="ARBA" id="ARBA00022801"/>
    </source>
</evidence>
<evidence type="ECO:0000259" key="8">
    <source>
        <dbReference type="PROSITE" id="PS51194"/>
    </source>
</evidence>
<keyword evidence="10" id="KW-1185">Reference proteome</keyword>
<dbReference type="Pfam" id="PF00271">
    <property type="entry name" value="Helicase_C"/>
    <property type="match status" value="1"/>
</dbReference>
<dbReference type="GO" id="GO:0003724">
    <property type="term" value="F:RNA helicase activity"/>
    <property type="evidence" value="ECO:0007669"/>
    <property type="project" value="UniProtKB-EC"/>
</dbReference>
<dbReference type="SMART" id="SM00490">
    <property type="entry name" value="HELICc"/>
    <property type="match status" value="1"/>
</dbReference>
<evidence type="ECO:0000256" key="6">
    <source>
        <dbReference type="RuleBase" id="RU365068"/>
    </source>
</evidence>
<comment type="similarity">
    <text evidence="6">Belongs to the DEAD box helicase family.</text>
</comment>
<feature type="domain" description="Helicase C-terminal" evidence="8">
    <location>
        <begin position="220"/>
        <end position="363"/>
    </location>
</feature>
<dbReference type="CDD" id="cd18787">
    <property type="entry name" value="SF2_C_DEAD"/>
    <property type="match status" value="1"/>
</dbReference>
<dbReference type="InterPro" id="IPR014001">
    <property type="entry name" value="Helicase_ATP-bd"/>
</dbReference>
<dbReference type="CDD" id="cd00268">
    <property type="entry name" value="DEADc"/>
    <property type="match status" value="1"/>
</dbReference>
<comment type="catalytic activity">
    <reaction evidence="6">
        <text>ATP + H2O = ADP + phosphate + H(+)</text>
        <dbReference type="Rhea" id="RHEA:13065"/>
        <dbReference type="ChEBI" id="CHEBI:15377"/>
        <dbReference type="ChEBI" id="CHEBI:15378"/>
        <dbReference type="ChEBI" id="CHEBI:30616"/>
        <dbReference type="ChEBI" id="CHEBI:43474"/>
        <dbReference type="ChEBI" id="CHEBI:456216"/>
        <dbReference type="EC" id="3.6.4.13"/>
    </reaction>
</comment>
<dbReference type="PROSITE" id="PS51194">
    <property type="entry name" value="HELICASE_CTER"/>
    <property type="match status" value="1"/>
</dbReference>
<feature type="domain" description="Helicase ATP-binding" evidence="7">
    <location>
        <begin position="28"/>
        <end position="195"/>
    </location>
</feature>
<dbReference type="GO" id="GO:0005524">
    <property type="term" value="F:ATP binding"/>
    <property type="evidence" value="ECO:0007669"/>
    <property type="project" value="UniProtKB-UniRule"/>
</dbReference>
<comment type="function">
    <text evidence="6">RNA helicase.</text>
</comment>
<dbReference type="AlphaFoldDB" id="A0A059F3P4"/>
<proteinExistence type="inferred from homology"/>
<dbReference type="EMBL" id="KK365140">
    <property type="protein sequence ID" value="KCZ81551.1"/>
    <property type="molecule type" value="Genomic_DNA"/>
</dbReference>
<organism evidence="9 10">
    <name type="scientific">Anncaliia algerae PRA339</name>
    <dbReference type="NCBI Taxonomy" id="1288291"/>
    <lineage>
        <taxon>Eukaryota</taxon>
        <taxon>Fungi</taxon>
        <taxon>Fungi incertae sedis</taxon>
        <taxon>Microsporidia</taxon>
        <taxon>Tubulinosematoidea</taxon>
        <taxon>Tubulinosematidae</taxon>
        <taxon>Anncaliia</taxon>
    </lineage>
</organism>
<dbReference type="Gene3D" id="3.40.50.300">
    <property type="entry name" value="P-loop containing nucleotide triphosphate hydrolases"/>
    <property type="match status" value="2"/>
</dbReference>
<keyword evidence="5 6" id="KW-0694">RNA-binding</keyword>
<dbReference type="SMART" id="SM00487">
    <property type="entry name" value="DEXDc"/>
    <property type="match status" value="1"/>
</dbReference>
<dbReference type="EC" id="3.6.4.13" evidence="6"/>
<dbReference type="InterPro" id="IPR027417">
    <property type="entry name" value="P-loop_NTPase"/>
</dbReference>
<dbReference type="PROSITE" id="PS51192">
    <property type="entry name" value="HELICASE_ATP_BIND_1"/>
    <property type="match status" value="1"/>
</dbReference>
<dbReference type="GO" id="GO:0003723">
    <property type="term" value="F:RNA binding"/>
    <property type="evidence" value="ECO:0007669"/>
    <property type="project" value="UniProtKB-UniRule"/>
</dbReference>
<evidence type="ECO:0000256" key="3">
    <source>
        <dbReference type="ARBA" id="ARBA00022806"/>
    </source>
</evidence>
<dbReference type="Pfam" id="PF00270">
    <property type="entry name" value="DEAD"/>
    <property type="match status" value="1"/>
</dbReference>
<dbReference type="PANTHER" id="PTHR24031">
    <property type="entry name" value="RNA HELICASE"/>
    <property type="match status" value="1"/>
</dbReference>
<evidence type="ECO:0000313" key="9">
    <source>
        <dbReference type="EMBL" id="KCZ81551.1"/>
    </source>
</evidence>
<dbReference type="GO" id="GO:0016787">
    <property type="term" value="F:hydrolase activity"/>
    <property type="evidence" value="ECO:0007669"/>
    <property type="project" value="UniProtKB-KW"/>
</dbReference>
<evidence type="ECO:0000256" key="4">
    <source>
        <dbReference type="ARBA" id="ARBA00022840"/>
    </source>
</evidence>
<dbReference type="HOGENOM" id="CLU_003041_1_3_1"/>
<name>A0A059F3P4_9MICR</name>
<sequence length="385" mass="44894">MIKIESILKRCLRRNKINELNTLQKNTLESILDRKNTLILSQTGTGKTLSFVIPLLTLYIKNNSSKFLIISPTRELSLQIQKVINMFKSLDLKMTVLIGGYKYDEQVKELSTNSRIIIGTLGRLKEHYERGWIFNDVEMIVLDEVDKLLENNFKSDLDYVLSNFNPETQIVCATATYSNVVSEFLKDKKINTIKMIDFNAVPSVITHKLIFVPQKYKEAGLYELIKRFTDKKVLVFFSSCHKVKLFKRLFDLLNLNITEIYGEMDQKERKAALEEYRKTGKIFSTDLLARGIDFDVDVVVHYDMPNKPCVYVHRSGRTGRNGKDGMVYNIVTQYEINKILNYEEELNIKVIKDEIDLEKLSDKREEIENHKYTTKIELKEKESEL</sequence>
<keyword evidence="4 6" id="KW-0067">ATP-binding</keyword>
<reference evidence="9 10" key="2">
    <citation type="submission" date="2014-03" db="EMBL/GenBank/DDBJ databases">
        <title>The Genome Sequence of Anncaliia algerae insect isolate PRA339.</title>
        <authorList>
            <consortium name="The Broad Institute Genome Sequencing Platform"/>
            <consortium name="The Broad Institute Genome Sequencing Center for Infectious Disease"/>
            <person name="Cuomo C."/>
            <person name="Becnel J."/>
            <person name="Sanscrainte N."/>
            <person name="Walker B."/>
            <person name="Young S.K."/>
            <person name="Zeng Q."/>
            <person name="Gargeya S."/>
            <person name="Fitzgerald M."/>
            <person name="Haas B."/>
            <person name="Abouelleil A."/>
            <person name="Alvarado L."/>
            <person name="Arachchi H.M."/>
            <person name="Berlin A.M."/>
            <person name="Chapman S.B."/>
            <person name="Dewar J."/>
            <person name="Goldberg J."/>
            <person name="Griggs A."/>
            <person name="Gujja S."/>
            <person name="Hansen M."/>
            <person name="Howarth C."/>
            <person name="Imamovic A."/>
            <person name="Larimer J."/>
            <person name="McCowan C."/>
            <person name="Murphy C."/>
            <person name="Neiman D."/>
            <person name="Pearson M."/>
            <person name="Priest M."/>
            <person name="Roberts A."/>
            <person name="Saif S."/>
            <person name="Shea T."/>
            <person name="Sisk P."/>
            <person name="Sykes S."/>
            <person name="Wortman J."/>
            <person name="Nusbaum C."/>
            <person name="Birren B."/>
        </authorList>
    </citation>
    <scope>NUCLEOTIDE SEQUENCE [LARGE SCALE GENOMIC DNA]</scope>
    <source>
        <strain evidence="9 10">PRA339</strain>
    </source>
</reference>